<sequence>MLIGSVIGWWTLDSIWVLAAPPVTIGNGFPHLQAAAFALTAAMRMTIGWSWPLARRCRQIAAMRGVEPACGWPERKWGAMKGASGREGRDCG</sequence>
<gene>
    <name evidence="1" type="ORF">L227DRAFT_94949</name>
</gene>
<evidence type="ECO:0000313" key="2">
    <source>
        <dbReference type="Proteomes" id="UP000313359"/>
    </source>
</evidence>
<dbReference type="Proteomes" id="UP000313359">
    <property type="component" value="Unassembled WGS sequence"/>
</dbReference>
<organism evidence="1 2">
    <name type="scientific">Lentinus tigrinus ALCF2SS1-6</name>
    <dbReference type="NCBI Taxonomy" id="1328759"/>
    <lineage>
        <taxon>Eukaryota</taxon>
        <taxon>Fungi</taxon>
        <taxon>Dikarya</taxon>
        <taxon>Basidiomycota</taxon>
        <taxon>Agaricomycotina</taxon>
        <taxon>Agaricomycetes</taxon>
        <taxon>Polyporales</taxon>
        <taxon>Polyporaceae</taxon>
        <taxon>Lentinus</taxon>
    </lineage>
</organism>
<name>A0A5C2S8Z6_9APHY</name>
<proteinExistence type="predicted"/>
<protein>
    <submittedName>
        <fullName evidence="1">Uncharacterized protein</fullName>
    </submittedName>
</protein>
<reference evidence="1" key="1">
    <citation type="journal article" date="2018" name="Genome Biol. Evol.">
        <title>Genomics and development of Lentinus tigrinus, a white-rot wood-decaying mushroom with dimorphic fruiting bodies.</title>
        <authorList>
            <person name="Wu B."/>
            <person name="Xu Z."/>
            <person name="Knudson A."/>
            <person name="Carlson A."/>
            <person name="Chen N."/>
            <person name="Kovaka S."/>
            <person name="LaButti K."/>
            <person name="Lipzen A."/>
            <person name="Pennachio C."/>
            <person name="Riley R."/>
            <person name="Schakwitz W."/>
            <person name="Umezawa K."/>
            <person name="Ohm R.A."/>
            <person name="Grigoriev I.V."/>
            <person name="Nagy L.G."/>
            <person name="Gibbons J."/>
            <person name="Hibbett D."/>
        </authorList>
    </citation>
    <scope>NUCLEOTIDE SEQUENCE [LARGE SCALE GENOMIC DNA]</scope>
    <source>
        <strain evidence="1">ALCF2SS1-6</strain>
    </source>
</reference>
<dbReference type="AlphaFoldDB" id="A0A5C2S8Z6"/>
<dbReference type="EMBL" id="ML122266">
    <property type="protein sequence ID" value="RPD60211.1"/>
    <property type="molecule type" value="Genomic_DNA"/>
</dbReference>
<evidence type="ECO:0000313" key="1">
    <source>
        <dbReference type="EMBL" id="RPD60211.1"/>
    </source>
</evidence>
<accession>A0A5C2S8Z6</accession>
<keyword evidence="2" id="KW-1185">Reference proteome</keyword>